<keyword evidence="3" id="KW-1185">Reference proteome</keyword>
<name>A0ABC8UVP9_9AQUA</name>
<feature type="region of interest" description="Disordered" evidence="1">
    <location>
        <begin position="79"/>
        <end position="99"/>
    </location>
</feature>
<dbReference type="Proteomes" id="UP001642360">
    <property type="component" value="Unassembled WGS sequence"/>
</dbReference>
<evidence type="ECO:0000256" key="1">
    <source>
        <dbReference type="SAM" id="MobiDB-lite"/>
    </source>
</evidence>
<proteinExistence type="predicted"/>
<dbReference type="AlphaFoldDB" id="A0ABC8UVP9"/>
<comment type="caution">
    <text evidence="2">The sequence shown here is derived from an EMBL/GenBank/DDBJ whole genome shotgun (WGS) entry which is preliminary data.</text>
</comment>
<evidence type="ECO:0000313" key="2">
    <source>
        <dbReference type="EMBL" id="CAK9185130.1"/>
    </source>
</evidence>
<gene>
    <name evidence="2" type="ORF">ILEXP_LOCUS55500</name>
</gene>
<sequence length="168" mass="17452">MGWLGTGTVDVANISLHANVGELIGRDLGRVTLATSDIGVLGKDAKIVGGGTINRYEAGVPHVVGNTEEAWVEDVHGATGGSLHEESGKVLGGVGKPEVGRLANGTPGDGDKGHGDAYELLGSDIGGEILLRQHSRLANRALYYDRQICARADDDVLANDSGRLRSSE</sequence>
<accession>A0ABC8UVP9</accession>
<organism evidence="2 3">
    <name type="scientific">Ilex paraguariensis</name>
    <name type="common">yerba mate</name>
    <dbReference type="NCBI Taxonomy" id="185542"/>
    <lineage>
        <taxon>Eukaryota</taxon>
        <taxon>Viridiplantae</taxon>
        <taxon>Streptophyta</taxon>
        <taxon>Embryophyta</taxon>
        <taxon>Tracheophyta</taxon>
        <taxon>Spermatophyta</taxon>
        <taxon>Magnoliopsida</taxon>
        <taxon>eudicotyledons</taxon>
        <taxon>Gunneridae</taxon>
        <taxon>Pentapetalae</taxon>
        <taxon>asterids</taxon>
        <taxon>campanulids</taxon>
        <taxon>Aquifoliales</taxon>
        <taxon>Aquifoliaceae</taxon>
        <taxon>Ilex</taxon>
    </lineage>
</organism>
<reference evidence="2 3" key="1">
    <citation type="submission" date="2024-02" db="EMBL/GenBank/DDBJ databases">
        <authorList>
            <person name="Vignale AGUSTIN F."/>
            <person name="Sosa J E."/>
            <person name="Modenutti C."/>
        </authorList>
    </citation>
    <scope>NUCLEOTIDE SEQUENCE [LARGE SCALE GENOMIC DNA]</scope>
</reference>
<evidence type="ECO:0000313" key="3">
    <source>
        <dbReference type="Proteomes" id="UP001642360"/>
    </source>
</evidence>
<protein>
    <submittedName>
        <fullName evidence="2">Uncharacterized protein</fullName>
    </submittedName>
</protein>
<dbReference type="EMBL" id="CAUOFW020009180">
    <property type="protein sequence ID" value="CAK9185130.1"/>
    <property type="molecule type" value="Genomic_DNA"/>
</dbReference>